<accession>A0ABW1VTQ0</accession>
<evidence type="ECO:0000313" key="3">
    <source>
        <dbReference type="Proteomes" id="UP001596230"/>
    </source>
</evidence>
<evidence type="ECO:0000256" key="1">
    <source>
        <dbReference type="SAM" id="Coils"/>
    </source>
</evidence>
<keyword evidence="1" id="KW-0175">Coiled coil</keyword>
<gene>
    <name evidence="2" type="ORF">ACFP9W_01560</name>
</gene>
<dbReference type="RefSeq" id="WP_025904135.1">
    <property type="nucleotide sequence ID" value="NZ_BAAAFX010000012.1"/>
</dbReference>
<dbReference type="EMBL" id="JBHSUB010000003">
    <property type="protein sequence ID" value="MFC6376805.1"/>
    <property type="molecule type" value="Genomic_DNA"/>
</dbReference>
<proteinExistence type="predicted"/>
<keyword evidence="3" id="KW-1185">Reference proteome</keyword>
<dbReference type="Proteomes" id="UP001596230">
    <property type="component" value="Unassembled WGS sequence"/>
</dbReference>
<dbReference type="Pfam" id="PF10928">
    <property type="entry name" value="DUF2810"/>
    <property type="match status" value="1"/>
</dbReference>
<comment type="caution">
    <text evidence="2">The sequence shown here is derived from an EMBL/GenBank/DDBJ whole genome shotgun (WGS) entry which is preliminary data.</text>
</comment>
<reference evidence="3" key="1">
    <citation type="journal article" date="2019" name="Int. J. Syst. Evol. Microbiol.">
        <title>The Global Catalogue of Microorganisms (GCM) 10K type strain sequencing project: providing services to taxonomists for standard genome sequencing and annotation.</title>
        <authorList>
            <consortium name="The Broad Institute Genomics Platform"/>
            <consortium name="The Broad Institute Genome Sequencing Center for Infectious Disease"/>
            <person name="Wu L."/>
            <person name="Ma J."/>
        </authorList>
    </citation>
    <scope>NUCLEOTIDE SEQUENCE [LARGE SCALE GENOMIC DNA]</scope>
    <source>
        <strain evidence="3">CGMCC 1.18518</strain>
    </source>
</reference>
<dbReference type="Gene3D" id="4.10.860.10">
    <property type="entry name" value="UVR domain"/>
    <property type="match status" value="1"/>
</dbReference>
<dbReference type="InterPro" id="IPR021230">
    <property type="entry name" value="DUF2810"/>
</dbReference>
<organism evidence="2 3">
    <name type="scientific">Tatumella terrea</name>
    <dbReference type="NCBI Taxonomy" id="419007"/>
    <lineage>
        <taxon>Bacteria</taxon>
        <taxon>Pseudomonadati</taxon>
        <taxon>Pseudomonadota</taxon>
        <taxon>Gammaproteobacteria</taxon>
        <taxon>Enterobacterales</taxon>
        <taxon>Erwiniaceae</taxon>
        <taxon>Tatumella</taxon>
    </lineage>
</organism>
<feature type="coiled-coil region" evidence="1">
    <location>
        <begin position="28"/>
        <end position="62"/>
    </location>
</feature>
<evidence type="ECO:0000313" key="2">
    <source>
        <dbReference type="EMBL" id="MFC6376805.1"/>
    </source>
</evidence>
<dbReference type="NCBIfam" id="NF008244">
    <property type="entry name" value="PRK11020.1"/>
    <property type="match status" value="1"/>
</dbReference>
<sequence>MKEPEKAEIKRLSDQLDAVNHKSQPLLEAGDMEKLGELQKEKQKLEEEIARLRNVRVKKLSSEAQKLQKLTFSRAITKKEQANLGALKKSVRGIVIVHPMTALGREMGLTEVTGFAKSAF</sequence>
<name>A0ABW1VTQ0_9GAMM</name>
<protein>
    <submittedName>
        <fullName evidence="2">YibL family ribosome-associated protein</fullName>
    </submittedName>
</protein>
<dbReference type="Gene3D" id="3.30.1370.150">
    <property type="entry name" value="Uncharacterised protein PF10928, DUF2810"/>
    <property type="match status" value="1"/>
</dbReference>